<dbReference type="InterPro" id="IPR010035">
    <property type="entry name" value="Thi_S"/>
</dbReference>
<dbReference type="PANTHER" id="PTHR34472:SF1">
    <property type="entry name" value="SULFUR CARRIER PROTEIN THIS"/>
    <property type="match status" value="1"/>
</dbReference>
<evidence type="ECO:0000313" key="1">
    <source>
        <dbReference type="EMBL" id="KDR93737.1"/>
    </source>
</evidence>
<evidence type="ECO:0000313" key="2">
    <source>
        <dbReference type="Proteomes" id="UP000027946"/>
    </source>
</evidence>
<dbReference type="STRING" id="1121324.CLIT_23c00090"/>
<gene>
    <name evidence="1" type="ORF">CLIT_23c00090</name>
</gene>
<dbReference type="RefSeq" id="WP_242943773.1">
    <property type="nucleotide sequence ID" value="NZ_FSRH01000004.1"/>
</dbReference>
<dbReference type="NCBIfam" id="TIGR01683">
    <property type="entry name" value="thiS"/>
    <property type="match status" value="1"/>
</dbReference>
<dbReference type="PANTHER" id="PTHR34472">
    <property type="entry name" value="SULFUR CARRIER PROTEIN THIS"/>
    <property type="match status" value="1"/>
</dbReference>
<dbReference type="Proteomes" id="UP000027946">
    <property type="component" value="Unassembled WGS sequence"/>
</dbReference>
<dbReference type="AlphaFoldDB" id="A0A069RHK1"/>
<comment type="caution">
    <text evidence="1">The sequence shown here is derived from an EMBL/GenBank/DDBJ whole genome shotgun (WGS) entry which is preliminary data.</text>
</comment>
<sequence>MRGDEKVIVNGKNMEFDGDISVKDLLSHMNVDEDVVVVEVDFEILPKDSYETHILDESSRVEIVAFVGGG</sequence>
<accession>A0A069RHK1</accession>
<dbReference type="InterPro" id="IPR012675">
    <property type="entry name" value="Beta-grasp_dom_sf"/>
</dbReference>
<dbReference type="SUPFAM" id="SSF54285">
    <property type="entry name" value="MoaD/ThiS"/>
    <property type="match status" value="1"/>
</dbReference>
<organism evidence="1 2">
    <name type="scientific">Peptoclostridium litorale DSM 5388</name>
    <dbReference type="NCBI Taxonomy" id="1121324"/>
    <lineage>
        <taxon>Bacteria</taxon>
        <taxon>Bacillati</taxon>
        <taxon>Bacillota</taxon>
        <taxon>Clostridia</taxon>
        <taxon>Peptostreptococcales</taxon>
        <taxon>Peptoclostridiaceae</taxon>
        <taxon>Peptoclostridium</taxon>
    </lineage>
</organism>
<dbReference type="InterPro" id="IPR003749">
    <property type="entry name" value="ThiS/MoaD-like"/>
</dbReference>
<dbReference type="Pfam" id="PF02597">
    <property type="entry name" value="ThiS"/>
    <property type="match status" value="1"/>
</dbReference>
<reference evidence="1 2" key="1">
    <citation type="submission" date="2014-03" db="EMBL/GenBank/DDBJ databases">
        <title>Genome sequence of Clostridium litorale W6, DSM 5388.</title>
        <authorList>
            <person name="Poehlein A."/>
            <person name="Jagirdar A."/>
            <person name="Khonsari B."/>
            <person name="Chibani C.M."/>
            <person name="Gutierrez Gutierrez D.A."/>
            <person name="Davydova E."/>
            <person name="Alghaithi H.S."/>
            <person name="Nair K.P."/>
            <person name="Dhamotharan K."/>
            <person name="Chandran L."/>
            <person name="G W."/>
            <person name="Daniel R."/>
        </authorList>
    </citation>
    <scope>NUCLEOTIDE SEQUENCE [LARGE SCALE GENOMIC DNA]</scope>
    <source>
        <strain evidence="1 2">W6</strain>
    </source>
</reference>
<dbReference type="CDD" id="cd00565">
    <property type="entry name" value="Ubl_ThiS"/>
    <property type="match status" value="1"/>
</dbReference>
<dbReference type="eggNOG" id="COG2104">
    <property type="taxonomic scope" value="Bacteria"/>
</dbReference>
<dbReference type="InterPro" id="IPR016155">
    <property type="entry name" value="Mopterin_synth/thiamin_S_b"/>
</dbReference>
<dbReference type="Gene3D" id="3.10.20.30">
    <property type="match status" value="1"/>
</dbReference>
<dbReference type="EMBL" id="JJMM01000026">
    <property type="protein sequence ID" value="KDR93737.1"/>
    <property type="molecule type" value="Genomic_DNA"/>
</dbReference>
<name>A0A069RHK1_PEPLI</name>
<keyword evidence="2" id="KW-1185">Reference proteome</keyword>
<evidence type="ECO:0008006" key="3">
    <source>
        <dbReference type="Google" id="ProtNLM"/>
    </source>
</evidence>
<proteinExistence type="predicted"/>
<protein>
    <recommendedName>
        <fullName evidence="3">Thiamine biosynthesis protein ThiS</fullName>
    </recommendedName>
</protein>